<dbReference type="GO" id="GO:0015095">
    <property type="term" value="F:magnesium ion transmembrane transporter activity"/>
    <property type="evidence" value="ECO:0007669"/>
    <property type="project" value="UniProtKB-UniRule"/>
</dbReference>
<comment type="caution">
    <text evidence="6">The sequence shown here is derived from an EMBL/GenBank/DDBJ whole genome shotgun (WGS) entry which is preliminary data.</text>
</comment>
<dbReference type="GO" id="GO:0005769">
    <property type="term" value="C:early endosome"/>
    <property type="evidence" value="ECO:0007669"/>
    <property type="project" value="UniProtKB-SubCell"/>
</dbReference>
<comment type="subunit">
    <text evidence="5">Homodimer.</text>
</comment>
<dbReference type="EMBL" id="AMZH03001180">
    <property type="protein sequence ID" value="RRT80302.1"/>
    <property type="molecule type" value="Genomic_DNA"/>
</dbReference>
<dbReference type="Pfam" id="PF05653">
    <property type="entry name" value="Mg_trans_NIPA"/>
    <property type="match status" value="3"/>
</dbReference>
<dbReference type="PANTHER" id="PTHR12570:SF25">
    <property type="entry name" value="MAGNESIUM TRANSPORTER-RELATED"/>
    <property type="match status" value="1"/>
</dbReference>
<keyword evidence="5" id="KW-0967">Endosome</keyword>
<dbReference type="Proteomes" id="UP000287651">
    <property type="component" value="Unassembled WGS sequence"/>
</dbReference>
<feature type="transmembrane region" description="Helical" evidence="5">
    <location>
        <begin position="127"/>
        <end position="146"/>
    </location>
</feature>
<evidence type="ECO:0000256" key="5">
    <source>
        <dbReference type="RuleBase" id="RU363078"/>
    </source>
</evidence>
<evidence type="ECO:0000256" key="1">
    <source>
        <dbReference type="ARBA" id="ARBA00004141"/>
    </source>
</evidence>
<dbReference type="GO" id="GO:0005886">
    <property type="term" value="C:plasma membrane"/>
    <property type="evidence" value="ECO:0007669"/>
    <property type="project" value="UniProtKB-SubCell"/>
</dbReference>
<comment type="similarity">
    <text evidence="5">Belongs to the NIPA (TC 2.A.7) family.</text>
</comment>
<comment type="function">
    <text evidence="5">Acts as a Mg(2+) transporter. Can also transport other divalent cations such as Fe(2+), Sr(2+), Ba(2+), Mn(2+) and Co(2+) but to a much less extent than Mg(2+).</text>
</comment>
<dbReference type="AlphaFoldDB" id="A0A427AVM0"/>
<evidence type="ECO:0000313" key="6">
    <source>
        <dbReference type="EMBL" id="RRT80302.1"/>
    </source>
</evidence>
<dbReference type="InterPro" id="IPR008521">
    <property type="entry name" value="Mg_trans_NIPA"/>
</dbReference>
<feature type="transmembrane region" description="Helical" evidence="5">
    <location>
        <begin position="26"/>
        <end position="43"/>
    </location>
</feature>
<organism evidence="6 7">
    <name type="scientific">Ensete ventricosum</name>
    <name type="common">Abyssinian banana</name>
    <name type="synonym">Musa ensete</name>
    <dbReference type="NCBI Taxonomy" id="4639"/>
    <lineage>
        <taxon>Eukaryota</taxon>
        <taxon>Viridiplantae</taxon>
        <taxon>Streptophyta</taxon>
        <taxon>Embryophyta</taxon>
        <taxon>Tracheophyta</taxon>
        <taxon>Spermatophyta</taxon>
        <taxon>Magnoliopsida</taxon>
        <taxon>Liliopsida</taxon>
        <taxon>Zingiberales</taxon>
        <taxon>Musaceae</taxon>
        <taxon>Ensete</taxon>
    </lineage>
</organism>
<evidence type="ECO:0000256" key="4">
    <source>
        <dbReference type="ARBA" id="ARBA00023136"/>
    </source>
</evidence>
<protein>
    <recommendedName>
        <fullName evidence="5">Probable magnesium transporter</fullName>
    </recommendedName>
</protein>
<proteinExistence type="inferred from homology"/>
<evidence type="ECO:0000256" key="2">
    <source>
        <dbReference type="ARBA" id="ARBA00022692"/>
    </source>
</evidence>
<dbReference type="PANTHER" id="PTHR12570">
    <property type="match status" value="1"/>
</dbReference>
<keyword evidence="5" id="KW-0406">Ion transport</keyword>
<keyword evidence="5" id="KW-1003">Cell membrane</keyword>
<keyword evidence="2 5" id="KW-0812">Transmembrane</keyword>
<gene>
    <name evidence="6" type="ORF">B296_00023993</name>
</gene>
<keyword evidence="5" id="KW-0460">Magnesium</keyword>
<evidence type="ECO:0000313" key="7">
    <source>
        <dbReference type="Proteomes" id="UP000287651"/>
    </source>
</evidence>
<keyword evidence="4 5" id="KW-0472">Membrane</keyword>
<feature type="transmembrane region" description="Helical" evidence="5">
    <location>
        <begin position="242"/>
        <end position="268"/>
    </location>
</feature>
<keyword evidence="3 5" id="KW-1133">Transmembrane helix</keyword>
<name>A0A427AVM0_ENSVE</name>
<comment type="caution">
    <text evidence="5">Lacks conserved residue(s) required for the propagation of feature annotation.</text>
</comment>
<accession>A0A427AVM0</accession>
<sequence length="411" mass="44958">MDQVPTNSGQPPAAGSSHFFADNLKGFLLAVASSAFIGASFIIKKKGLKRAGASGSRAGTQPLPCPLLLVFSPNPERNNREILKNFGECRFRLMAKIYYFLLVFMRKIGGRSAVLAHFILKEKLQRMGVLGCVLCIVGSTIIVLHAPEERTPSSVQQIWDLATQPGILQCLILELIECLRPIHSHTLLFVQSIYVVDHLVADAGFLLIILSSAFLLYTASAVAVSLVLMLHCSPRYGQTNIMVYLGICSAIGSLTVISAIIIVCLVSLNSLHSSSEYFISCAGYEYQGHRNCNQTYIGGCQPSWLLPNMGICNGGNLLHYNPVELLKQGWCLMQNLVFRAVSQGKFWLMTIFPCKKKANFFAHVQDWSGQSASNVASEICGLITVISGTTVLHSTRESDQPFSSGKLKPPR</sequence>
<keyword evidence="5" id="KW-0813">Transport</keyword>
<reference evidence="6 7" key="1">
    <citation type="journal article" date="2014" name="Agronomy (Basel)">
        <title>A Draft Genome Sequence for Ensete ventricosum, the Drought-Tolerant Tree Against Hunger.</title>
        <authorList>
            <person name="Harrison J."/>
            <person name="Moore K.A."/>
            <person name="Paszkiewicz K."/>
            <person name="Jones T."/>
            <person name="Grant M."/>
            <person name="Ambacheew D."/>
            <person name="Muzemil S."/>
            <person name="Studholme D.J."/>
        </authorList>
    </citation>
    <scope>NUCLEOTIDE SEQUENCE [LARGE SCALE GENOMIC DNA]</scope>
</reference>
<evidence type="ECO:0000256" key="3">
    <source>
        <dbReference type="ARBA" id="ARBA00022989"/>
    </source>
</evidence>
<comment type="subcellular location">
    <subcellularLocation>
        <location evidence="5">Cell membrane</location>
        <topology evidence="5">Multi-pass membrane protein</topology>
    </subcellularLocation>
    <subcellularLocation>
        <location evidence="5">Early endosome</location>
    </subcellularLocation>
    <subcellularLocation>
        <location evidence="1">Membrane</location>
        <topology evidence="1">Multi-pass membrane protein</topology>
    </subcellularLocation>
</comment>
<feature type="transmembrane region" description="Helical" evidence="5">
    <location>
        <begin position="205"/>
        <end position="230"/>
    </location>
</feature>